<evidence type="ECO:0000259" key="3">
    <source>
        <dbReference type="SMART" id="SM00822"/>
    </source>
</evidence>
<dbReference type="InterPro" id="IPR002347">
    <property type="entry name" value="SDR_fam"/>
</dbReference>
<dbReference type="PANTHER" id="PTHR42760:SF133">
    <property type="entry name" value="3-OXOACYL-[ACYL-CARRIER-PROTEIN] REDUCTASE"/>
    <property type="match status" value="1"/>
</dbReference>
<sequence>MRNIAHGPAAPCRSMNPSEDFMGKLVSKVAVVTGGSSGIGFAIAQRFIKEGATVYIAGRRKAELEAAVNKLGRGATAIQADISDLGSLDRLFETVQNEEGGLDILVANAGVVELSSIRDASEDHFDKMFDINVKGTYFTVQGALPVMRDGGSIILLSTCMTSKGTPGYSVYNATKAAVRSLARSAAAELLANKIRVNTLSPGPIDTPIIESQVTTPEEAAAYRTNSAAYVPLGRLGRPEELASAALFLASDESSFSTGTDLVVDGGLTQI</sequence>
<proteinExistence type="inferred from homology"/>
<dbReference type="GO" id="GO:0016616">
    <property type="term" value="F:oxidoreductase activity, acting on the CH-OH group of donors, NAD or NADP as acceptor"/>
    <property type="evidence" value="ECO:0007669"/>
    <property type="project" value="TreeGrafter"/>
</dbReference>
<accession>A0A256GUX8</accession>
<dbReference type="Proteomes" id="UP000216363">
    <property type="component" value="Unassembled WGS sequence"/>
</dbReference>
<dbReference type="SMART" id="SM00822">
    <property type="entry name" value="PKS_KR"/>
    <property type="match status" value="1"/>
</dbReference>
<dbReference type="FunFam" id="3.40.50.720:FF:000084">
    <property type="entry name" value="Short-chain dehydrogenase reductase"/>
    <property type="match status" value="1"/>
</dbReference>
<dbReference type="EMBL" id="NNRN01000042">
    <property type="protein sequence ID" value="OYR31015.1"/>
    <property type="molecule type" value="Genomic_DNA"/>
</dbReference>
<dbReference type="CDD" id="cd05233">
    <property type="entry name" value="SDR_c"/>
    <property type="match status" value="1"/>
</dbReference>
<dbReference type="Pfam" id="PF13561">
    <property type="entry name" value="adh_short_C2"/>
    <property type="match status" value="1"/>
</dbReference>
<dbReference type="PRINTS" id="PR00081">
    <property type="entry name" value="GDHRDH"/>
</dbReference>
<keyword evidence="2" id="KW-0560">Oxidoreductase</keyword>
<dbReference type="GO" id="GO:0006633">
    <property type="term" value="P:fatty acid biosynthetic process"/>
    <property type="evidence" value="ECO:0007669"/>
    <property type="project" value="TreeGrafter"/>
</dbReference>
<name>A0A256GUX8_9HYPH</name>
<dbReference type="GO" id="GO:0048038">
    <property type="term" value="F:quinone binding"/>
    <property type="evidence" value="ECO:0007669"/>
    <property type="project" value="TreeGrafter"/>
</dbReference>
<dbReference type="NCBIfam" id="NF005559">
    <property type="entry name" value="PRK07231.1"/>
    <property type="match status" value="1"/>
</dbReference>
<dbReference type="PANTHER" id="PTHR42760">
    <property type="entry name" value="SHORT-CHAIN DEHYDROGENASES/REDUCTASES FAMILY MEMBER"/>
    <property type="match status" value="1"/>
</dbReference>
<dbReference type="InterPro" id="IPR036291">
    <property type="entry name" value="NAD(P)-bd_dom_sf"/>
</dbReference>
<comment type="similarity">
    <text evidence="1">Belongs to the short-chain dehydrogenases/reductases (SDR) family.</text>
</comment>
<dbReference type="SUPFAM" id="SSF51735">
    <property type="entry name" value="NAD(P)-binding Rossmann-fold domains"/>
    <property type="match status" value="1"/>
</dbReference>
<dbReference type="Gene3D" id="3.40.50.720">
    <property type="entry name" value="NAD(P)-binding Rossmann-like Domain"/>
    <property type="match status" value="1"/>
</dbReference>
<evidence type="ECO:0000313" key="4">
    <source>
        <dbReference type="EMBL" id="OYR31015.1"/>
    </source>
</evidence>
<dbReference type="AlphaFoldDB" id="A0A256GUX8"/>
<dbReference type="InterPro" id="IPR057326">
    <property type="entry name" value="KR_dom"/>
</dbReference>
<organism evidence="4 5">
    <name type="scientific">Brucella lupini</name>
    <dbReference type="NCBI Taxonomy" id="255457"/>
    <lineage>
        <taxon>Bacteria</taxon>
        <taxon>Pseudomonadati</taxon>
        <taxon>Pseudomonadota</taxon>
        <taxon>Alphaproteobacteria</taxon>
        <taxon>Hyphomicrobiales</taxon>
        <taxon>Brucellaceae</taxon>
        <taxon>Brucella/Ochrobactrum group</taxon>
        <taxon>Brucella</taxon>
    </lineage>
</organism>
<protein>
    <submittedName>
        <fullName evidence="4">3-beta hydroxysteroid dehydrogenase/isomerase family protein</fullName>
    </submittedName>
</protein>
<gene>
    <name evidence="4" type="ORF">CES86_1462</name>
</gene>
<keyword evidence="4" id="KW-0413">Isomerase</keyword>
<evidence type="ECO:0000256" key="1">
    <source>
        <dbReference type="ARBA" id="ARBA00006484"/>
    </source>
</evidence>
<evidence type="ECO:0000313" key="5">
    <source>
        <dbReference type="Proteomes" id="UP000216363"/>
    </source>
</evidence>
<comment type="caution">
    <text evidence="4">The sequence shown here is derived from an EMBL/GenBank/DDBJ whole genome shotgun (WGS) entry which is preliminary data.</text>
</comment>
<evidence type="ECO:0000256" key="2">
    <source>
        <dbReference type="ARBA" id="ARBA00023002"/>
    </source>
</evidence>
<dbReference type="PRINTS" id="PR00080">
    <property type="entry name" value="SDRFAMILY"/>
</dbReference>
<feature type="domain" description="Ketoreductase" evidence="3">
    <location>
        <begin position="28"/>
        <end position="207"/>
    </location>
</feature>
<dbReference type="GO" id="GO:0016853">
    <property type="term" value="F:isomerase activity"/>
    <property type="evidence" value="ECO:0007669"/>
    <property type="project" value="UniProtKB-KW"/>
</dbReference>
<reference evidence="4 5" key="1">
    <citation type="submission" date="2017-07" db="EMBL/GenBank/DDBJ databases">
        <title>Draft genome of Ochrobactrum lupini type strain LUP21.</title>
        <authorList>
            <person name="Krzyzanowska D.M."/>
            <person name="Jafra S."/>
        </authorList>
    </citation>
    <scope>NUCLEOTIDE SEQUENCE [LARGE SCALE GENOMIC DNA]</scope>
    <source>
        <strain evidence="4 5">LUP21</strain>
    </source>
</reference>